<gene>
    <name evidence="3" type="ORF">SteCoe_17850</name>
</gene>
<evidence type="ECO:0000256" key="1">
    <source>
        <dbReference type="ARBA" id="ARBA00022441"/>
    </source>
</evidence>
<dbReference type="SUPFAM" id="SSF117281">
    <property type="entry name" value="Kelch motif"/>
    <property type="match status" value="1"/>
</dbReference>
<keyword evidence="2" id="KW-0677">Repeat</keyword>
<evidence type="ECO:0000313" key="4">
    <source>
        <dbReference type="Proteomes" id="UP000187209"/>
    </source>
</evidence>
<dbReference type="PANTHER" id="PTHR24412">
    <property type="entry name" value="KELCH PROTEIN"/>
    <property type="match status" value="1"/>
</dbReference>
<keyword evidence="4" id="KW-1185">Reference proteome</keyword>
<dbReference type="Gene3D" id="2.120.10.80">
    <property type="entry name" value="Kelch-type beta propeller"/>
    <property type="match status" value="1"/>
</dbReference>
<proteinExistence type="predicted"/>
<evidence type="ECO:0000313" key="3">
    <source>
        <dbReference type="EMBL" id="OMJ81634.1"/>
    </source>
</evidence>
<dbReference type="PANTHER" id="PTHR24412:SF489">
    <property type="entry name" value="RING FINGER DOMAIN AND KELCH REPEAT-CONTAINING PROTEIN DDB_G0271372"/>
    <property type="match status" value="1"/>
</dbReference>
<comment type="caution">
    <text evidence="3">The sequence shown here is derived from an EMBL/GenBank/DDBJ whole genome shotgun (WGS) entry which is preliminary data.</text>
</comment>
<protein>
    <submittedName>
        <fullName evidence="3">Uncharacterized protein</fullName>
    </submittedName>
</protein>
<evidence type="ECO:0000256" key="2">
    <source>
        <dbReference type="ARBA" id="ARBA00022737"/>
    </source>
</evidence>
<keyword evidence="1" id="KW-0880">Kelch repeat</keyword>
<dbReference type="InterPro" id="IPR006652">
    <property type="entry name" value="Kelch_1"/>
</dbReference>
<accession>A0A1R2BY12</accession>
<organism evidence="3 4">
    <name type="scientific">Stentor coeruleus</name>
    <dbReference type="NCBI Taxonomy" id="5963"/>
    <lineage>
        <taxon>Eukaryota</taxon>
        <taxon>Sar</taxon>
        <taxon>Alveolata</taxon>
        <taxon>Ciliophora</taxon>
        <taxon>Postciliodesmatophora</taxon>
        <taxon>Heterotrichea</taxon>
        <taxon>Heterotrichida</taxon>
        <taxon>Stentoridae</taxon>
        <taxon>Stentor</taxon>
    </lineage>
</organism>
<name>A0A1R2BY12_9CILI</name>
<reference evidence="3 4" key="1">
    <citation type="submission" date="2016-11" db="EMBL/GenBank/DDBJ databases">
        <title>The macronuclear genome of Stentor coeruleus: a giant cell with tiny introns.</title>
        <authorList>
            <person name="Slabodnick M."/>
            <person name="Ruby J.G."/>
            <person name="Reiff S.B."/>
            <person name="Swart E.C."/>
            <person name="Gosai S."/>
            <person name="Prabakaran S."/>
            <person name="Witkowska E."/>
            <person name="Larue G.E."/>
            <person name="Fisher S."/>
            <person name="Freeman R.M."/>
            <person name="Gunawardena J."/>
            <person name="Chu W."/>
            <person name="Stover N.A."/>
            <person name="Gregory B.D."/>
            <person name="Nowacki M."/>
            <person name="Derisi J."/>
            <person name="Roy S.W."/>
            <person name="Marshall W.F."/>
            <person name="Sood P."/>
        </authorList>
    </citation>
    <scope>NUCLEOTIDE SEQUENCE [LARGE SCALE GENOMIC DNA]</scope>
    <source>
        <strain evidence="3">WM001</strain>
    </source>
</reference>
<dbReference type="Proteomes" id="UP000187209">
    <property type="component" value="Unassembled WGS sequence"/>
</dbReference>
<dbReference type="InterPro" id="IPR015915">
    <property type="entry name" value="Kelch-typ_b-propeller"/>
</dbReference>
<sequence>MSTIDIICSKCYIKPSEFICGCSNIALCEQCKDSHINKGSKECLIQEINRSVSYSAKSIIELKSDSVIKKLEQIKQNIFENNCIDDCLDRDILEGILNLDITMIIPDITNYIYHSKIDGIIKVNPKKVINSQSFDKDDLYESKKKLNLASCIVTFNRKVALFGGFDDEWQPSKTINCYSCIENKWEEKTLKRARSFSAGVYAGNYLFIIGGMSENRESMKSIEIFDENLNFCKEENTNKPHLYPSATVHLNSIYIISSDTPNYIEAFNYNDSSSIKLLNNIVSMPSLISSNDEQIIILSKNGAYDLENNWKGNLEFKEKLPLSGKLRLWSQQAVFKCSVGLVYFDYFSSDFAVFKV</sequence>
<dbReference type="AlphaFoldDB" id="A0A1R2BY12"/>
<dbReference type="EMBL" id="MPUH01000372">
    <property type="protein sequence ID" value="OMJ81634.1"/>
    <property type="molecule type" value="Genomic_DNA"/>
</dbReference>
<dbReference type="SMART" id="SM00612">
    <property type="entry name" value="Kelch"/>
    <property type="match status" value="2"/>
</dbReference>